<dbReference type="PROSITE" id="PS50011">
    <property type="entry name" value="PROTEIN_KINASE_DOM"/>
    <property type="match status" value="1"/>
</dbReference>
<reference evidence="10 11" key="1">
    <citation type="submission" date="2019-12" db="EMBL/GenBank/DDBJ databases">
        <authorList>
            <person name="Scholz U."/>
            <person name="Mascher M."/>
            <person name="Fiebig A."/>
        </authorList>
    </citation>
    <scope>NUCLEOTIDE SEQUENCE</scope>
</reference>
<dbReference type="Gene3D" id="1.10.238.10">
    <property type="entry name" value="EF-hand"/>
    <property type="match status" value="3"/>
</dbReference>
<accession>A0A7I8JQ53</accession>
<dbReference type="InterPro" id="IPR002048">
    <property type="entry name" value="EF_hand_dom"/>
</dbReference>
<dbReference type="Pfam" id="PF00069">
    <property type="entry name" value="Pkinase"/>
    <property type="match status" value="1"/>
</dbReference>
<dbReference type="GO" id="GO:0005509">
    <property type="term" value="F:calcium ion binding"/>
    <property type="evidence" value="ECO:0007669"/>
    <property type="project" value="InterPro"/>
</dbReference>
<dbReference type="SMART" id="SM00054">
    <property type="entry name" value="EFh"/>
    <property type="match status" value="3"/>
</dbReference>
<evidence type="ECO:0000256" key="1">
    <source>
        <dbReference type="ARBA" id="ARBA00022527"/>
    </source>
</evidence>
<keyword evidence="4" id="KW-0418">Kinase</keyword>
<dbReference type="CDD" id="cd00051">
    <property type="entry name" value="EFh"/>
    <property type="match status" value="1"/>
</dbReference>
<dbReference type="InterPro" id="IPR000719">
    <property type="entry name" value="Prot_kinase_dom"/>
</dbReference>
<dbReference type="InterPro" id="IPR011009">
    <property type="entry name" value="Kinase-like_dom_sf"/>
</dbReference>
<dbReference type="Gene3D" id="3.30.200.20">
    <property type="entry name" value="Phosphorylase Kinase, domain 1"/>
    <property type="match status" value="1"/>
</dbReference>
<keyword evidence="3" id="KW-0547">Nucleotide-binding</keyword>
<feature type="region of interest" description="Disordered" evidence="7">
    <location>
        <begin position="1"/>
        <end position="38"/>
    </location>
</feature>
<dbReference type="SUPFAM" id="SSF56112">
    <property type="entry name" value="Protein kinase-like (PK-like)"/>
    <property type="match status" value="1"/>
</dbReference>
<dbReference type="PANTHER" id="PTHR24349">
    <property type="entry name" value="SERINE/THREONINE-PROTEIN KINASE"/>
    <property type="match status" value="1"/>
</dbReference>
<dbReference type="InterPro" id="IPR011992">
    <property type="entry name" value="EF-hand-dom_pair"/>
</dbReference>
<dbReference type="SUPFAM" id="SSF47473">
    <property type="entry name" value="EF-hand"/>
    <property type="match status" value="1"/>
</dbReference>
<dbReference type="Gene3D" id="1.10.510.10">
    <property type="entry name" value="Transferase(Phosphotransferase) domain 1"/>
    <property type="match status" value="1"/>
</dbReference>
<feature type="compositionally biased region" description="Pro residues" evidence="7">
    <location>
        <begin position="27"/>
        <end position="38"/>
    </location>
</feature>
<dbReference type="FunFam" id="1.10.510.10:FF:001864">
    <property type="entry name" value="Calcium-dependent protein kinase SK5"/>
    <property type="match status" value="1"/>
</dbReference>
<protein>
    <submittedName>
        <fullName evidence="10">Uncharacterized protein</fullName>
    </submittedName>
</protein>
<dbReference type="PROSITE" id="PS50222">
    <property type="entry name" value="EF_HAND_2"/>
    <property type="match status" value="2"/>
</dbReference>
<dbReference type="EMBL" id="CACRZD030000015">
    <property type="protein sequence ID" value="CAA6671935.1"/>
    <property type="molecule type" value="Genomic_DNA"/>
</dbReference>
<evidence type="ECO:0000256" key="5">
    <source>
        <dbReference type="ARBA" id="ARBA00022837"/>
    </source>
</evidence>
<evidence type="ECO:0000256" key="7">
    <source>
        <dbReference type="SAM" id="MobiDB-lite"/>
    </source>
</evidence>
<gene>
    <name evidence="10" type="ORF">SI7747_15018343</name>
</gene>
<dbReference type="InterPro" id="IPR050205">
    <property type="entry name" value="CDPK_Ser/Thr_kinases"/>
</dbReference>
<evidence type="ECO:0000259" key="9">
    <source>
        <dbReference type="PROSITE" id="PS50222"/>
    </source>
</evidence>
<dbReference type="InterPro" id="IPR018247">
    <property type="entry name" value="EF_Hand_1_Ca_BS"/>
</dbReference>
<evidence type="ECO:0000256" key="2">
    <source>
        <dbReference type="ARBA" id="ARBA00022679"/>
    </source>
</evidence>
<keyword evidence="11" id="KW-1185">Reference proteome</keyword>
<dbReference type="GO" id="GO:0005524">
    <property type="term" value="F:ATP binding"/>
    <property type="evidence" value="ECO:0007669"/>
    <property type="project" value="UniProtKB-KW"/>
</dbReference>
<dbReference type="Proteomes" id="UP001189122">
    <property type="component" value="Unassembled WGS sequence"/>
</dbReference>
<feature type="domain" description="EF-hand" evidence="9">
    <location>
        <begin position="327"/>
        <end position="362"/>
    </location>
</feature>
<dbReference type="AlphaFoldDB" id="A0A7I8JQ53"/>
<keyword evidence="2" id="KW-0808">Transferase</keyword>
<evidence type="ECO:0000256" key="4">
    <source>
        <dbReference type="ARBA" id="ARBA00022777"/>
    </source>
</evidence>
<feature type="domain" description="EF-hand" evidence="9">
    <location>
        <begin position="363"/>
        <end position="398"/>
    </location>
</feature>
<keyword evidence="1" id="KW-0723">Serine/threonine-protein kinase</keyword>
<dbReference type="Pfam" id="PF13499">
    <property type="entry name" value="EF-hand_7"/>
    <property type="match status" value="2"/>
</dbReference>
<dbReference type="PROSITE" id="PS00018">
    <property type="entry name" value="EF_HAND_1"/>
    <property type="match status" value="2"/>
</dbReference>
<evidence type="ECO:0000313" key="11">
    <source>
        <dbReference type="Proteomes" id="UP001189122"/>
    </source>
</evidence>
<evidence type="ECO:0000259" key="8">
    <source>
        <dbReference type="PROSITE" id="PS50011"/>
    </source>
</evidence>
<organism evidence="10">
    <name type="scientific">Spirodela intermedia</name>
    <name type="common">Intermediate duckweed</name>
    <dbReference type="NCBI Taxonomy" id="51605"/>
    <lineage>
        <taxon>Eukaryota</taxon>
        <taxon>Viridiplantae</taxon>
        <taxon>Streptophyta</taxon>
        <taxon>Embryophyta</taxon>
        <taxon>Tracheophyta</taxon>
        <taxon>Spermatophyta</taxon>
        <taxon>Magnoliopsida</taxon>
        <taxon>Liliopsida</taxon>
        <taxon>Araceae</taxon>
        <taxon>Lemnoideae</taxon>
        <taxon>Spirodela</taxon>
    </lineage>
</organism>
<evidence type="ECO:0000313" key="10">
    <source>
        <dbReference type="EMBL" id="CAA2632752.1"/>
    </source>
</evidence>
<keyword evidence="6" id="KW-0067">ATP-binding</keyword>
<feature type="compositionally biased region" description="Basic and acidic residues" evidence="7">
    <location>
        <begin position="11"/>
        <end position="23"/>
    </location>
</feature>
<evidence type="ECO:0000256" key="6">
    <source>
        <dbReference type="ARBA" id="ARBA00022840"/>
    </source>
</evidence>
<dbReference type="EMBL" id="LR743602">
    <property type="protein sequence ID" value="CAA2632752.1"/>
    <property type="molecule type" value="Genomic_DNA"/>
</dbReference>
<evidence type="ECO:0000256" key="3">
    <source>
        <dbReference type="ARBA" id="ARBA00022741"/>
    </source>
</evidence>
<dbReference type="GO" id="GO:0004674">
    <property type="term" value="F:protein serine/threonine kinase activity"/>
    <property type="evidence" value="ECO:0007669"/>
    <property type="project" value="UniProtKB-KW"/>
</dbReference>
<proteinExistence type="predicted"/>
<sequence>MGLCLSKSKKKPDEASNGHHVEGAPEPSSPPISKPLVPPGAILGRPYEDVKAHYTMGRSSEGPVWVTSVCTEKATGRLYACKSIPKRKLLKESDREDVRREFKGAYESYGCVHLVMELCAGGELFERISSRNAAGRSYSEKAAAAACREIVNVVNPENFLLSGPEDDAAIKVADFGLSVFIEEDTRIGWELLLRGAGGPPGDYGKEVDVWSAGVILYMLVCGLPPFWAESERGIYEAIMRGYIDFETDPWPSISNSAKDLVRKMLTRDPKKRITASQVLEHPWIRENGDASEKPIDCVVLSRMQQFTAMNKLKKMALAVIAANLSEEDIKGLKQMFAAMDTDRSGTITHEELKMGLIRLGSKLPDSEVKRLLHAADLDGDGAIDYREVRQAQASTTGIGFITREELESALRENGVGVTESIDEIMSEVDINNINYEEFCAMMRSRVESTFRRPEP</sequence>
<feature type="domain" description="Protein kinase" evidence="8">
    <location>
        <begin position="50"/>
        <end position="284"/>
    </location>
</feature>
<keyword evidence="5" id="KW-0106">Calcium</keyword>
<name>A0A7I8JQ53_SPIIN</name>